<gene>
    <name evidence="1" type="ORF">DTK66_02195</name>
</gene>
<protein>
    <recommendedName>
        <fullName evidence="3">Antitoxin</fullName>
    </recommendedName>
</protein>
<accession>A0ABR8P4M4</accession>
<sequence length="78" mass="9133">MINNSNFEWEQTVCTKKDTFLECFEKARKLSEAKRLSISVMRGNELDGVFYSAKAYDELLKQINGLKREISILKNRQN</sequence>
<name>A0ABR8P4M4_9LACO</name>
<proteinExistence type="predicted"/>
<organism evidence="1 2">
    <name type="scientific">Limosilactobacillus walteri</name>
    <dbReference type="NCBI Taxonomy" id="2268022"/>
    <lineage>
        <taxon>Bacteria</taxon>
        <taxon>Bacillati</taxon>
        <taxon>Bacillota</taxon>
        <taxon>Bacilli</taxon>
        <taxon>Lactobacillales</taxon>
        <taxon>Lactobacillaceae</taxon>
        <taxon>Limosilactobacillus</taxon>
    </lineage>
</organism>
<evidence type="ECO:0000313" key="1">
    <source>
        <dbReference type="EMBL" id="MBD5805930.1"/>
    </source>
</evidence>
<comment type="caution">
    <text evidence="1">The sequence shown here is derived from an EMBL/GenBank/DDBJ whole genome shotgun (WGS) entry which is preliminary data.</text>
</comment>
<evidence type="ECO:0008006" key="3">
    <source>
        <dbReference type="Google" id="ProtNLM"/>
    </source>
</evidence>
<reference evidence="1 2" key="1">
    <citation type="submission" date="2018-07" db="EMBL/GenBank/DDBJ databases">
        <title>Phylogenomic Insights into understanding Host Adaptation of Lactobacillus reuteri by a novel species, Lactobacillus spp. M31.</title>
        <authorList>
            <person name="Sharma S."/>
            <person name="Patil P."/>
            <person name="Korpole S."/>
            <person name="Patil P.B."/>
        </authorList>
    </citation>
    <scope>NUCLEOTIDE SEQUENCE [LARGE SCALE GENOMIC DNA]</scope>
    <source>
        <strain evidence="1 2">M31</strain>
    </source>
</reference>
<dbReference type="Proteomes" id="UP000704341">
    <property type="component" value="Unassembled WGS sequence"/>
</dbReference>
<keyword evidence="2" id="KW-1185">Reference proteome</keyword>
<evidence type="ECO:0000313" key="2">
    <source>
        <dbReference type="Proteomes" id="UP000704341"/>
    </source>
</evidence>
<dbReference type="EMBL" id="QORN01000006">
    <property type="protein sequence ID" value="MBD5805930.1"/>
    <property type="molecule type" value="Genomic_DNA"/>
</dbReference>